<dbReference type="HAMAP" id="MF_01925">
    <property type="entry name" value="P5C_reductase"/>
    <property type="match status" value="1"/>
</dbReference>
<evidence type="ECO:0000256" key="5">
    <source>
        <dbReference type="ARBA" id="ARBA00058118"/>
    </source>
</evidence>
<dbReference type="SUPFAM" id="SSF48179">
    <property type="entry name" value="6-phosphogluconate dehydrogenase C-terminal domain-like"/>
    <property type="match status" value="1"/>
</dbReference>
<dbReference type="AlphaFoldDB" id="A0A364K4S5"/>
<comment type="catalytic activity">
    <reaction evidence="6">
        <text>L-proline + NAD(+) = (S)-1-pyrroline-5-carboxylate + NADH + 2 H(+)</text>
        <dbReference type="Rhea" id="RHEA:14105"/>
        <dbReference type="ChEBI" id="CHEBI:15378"/>
        <dbReference type="ChEBI" id="CHEBI:17388"/>
        <dbReference type="ChEBI" id="CHEBI:57540"/>
        <dbReference type="ChEBI" id="CHEBI:57945"/>
        <dbReference type="ChEBI" id="CHEBI:60039"/>
        <dbReference type="EC" id="1.5.1.2"/>
    </reaction>
</comment>
<dbReference type="OrthoDB" id="9805754at2"/>
<keyword evidence="6" id="KW-0963">Cytoplasm</keyword>
<dbReference type="FunFam" id="1.10.3730.10:FF:000001">
    <property type="entry name" value="Pyrroline-5-carboxylate reductase"/>
    <property type="match status" value="1"/>
</dbReference>
<dbReference type="GO" id="GO:0004735">
    <property type="term" value="F:pyrroline-5-carboxylate reductase activity"/>
    <property type="evidence" value="ECO:0007669"/>
    <property type="project" value="UniProtKB-UniRule"/>
</dbReference>
<evidence type="ECO:0000256" key="1">
    <source>
        <dbReference type="ARBA" id="ARBA00005525"/>
    </source>
</evidence>
<protein>
    <recommendedName>
        <fullName evidence="6 7">Pyrroline-5-carboxylate reductase</fullName>
        <shortName evidence="6">P5C reductase</shortName>
        <shortName evidence="6">P5CR</shortName>
        <ecNumber evidence="6 7">1.5.1.2</ecNumber>
    </recommendedName>
    <alternativeName>
        <fullName evidence="6">PCA reductase</fullName>
    </alternativeName>
</protein>
<feature type="domain" description="Pyrroline-5-carboxylate reductase dimerisation" evidence="10">
    <location>
        <begin position="165"/>
        <end position="269"/>
    </location>
</feature>
<accession>A0A364K4S5</accession>
<dbReference type="Pfam" id="PF03807">
    <property type="entry name" value="F420_oxidored"/>
    <property type="match status" value="1"/>
</dbReference>
<evidence type="ECO:0000313" key="12">
    <source>
        <dbReference type="Proteomes" id="UP000251213"/>
    </source>
</evidence>
<dbReference type="InterPro" id="IPR008927">
    <property type="entry name" value="6-PGluconate_DH-like_C_sf"/>
</dbReference>
<reference evidence="11 12" key="2">
    <citation type="submission" date="2018-06" db="EMBL/GenBank/DDBJ databases">
        <authorList>
            <person name="Zhirakovskaya E."/>
        </authorList>
    </citation>
    <scope>NUCLEOTIDE SEQUENCE [LARGE SCALE GENOMIC DNA]</scope>
    <source>
        <strain evidence="11 12">FBKL4.011</strain>
    </source>
</reference>
<dbReference type="GO" id="GO:0055129">
    <property type="term" value="P:L-proline biosynthetic process"/>
    <property type="evidence" value="ECO:0007669"/>
    <property type="project" value="UniProtKB-UniRule"/>
</dbReference>
<keyword evidence="6" id="KW-0028">Amino-acid biosynthesis</keyword>
<feature type="domain" description="Pyrroline-5-carboxylate reductase catalytic N-terminal" evidence="9">
    <location>
        <begin position="7"/>
        <end position="102"/>
    </location>
</feature>
<proteinExistence type="inferred from homology"/>
<comment type="function">
    <text evidence="5 6">Catalyzes the reduction of 1-pyrroline-5-carboxylate (PCA) to L-proline.</text>
</comment>
<dbReference type="RefSeq" id="WP_113658707.1">
    <property type="nucleotide sequence ID" value="NZ_KZ845666.1"/>
</dbReference>
<keyword evidence="4 6" id="KW-0560">Oxidoreductase</keyword>
<evidence type="ECO:0000256" key="3">
    <source>
        <dbReference type="ARBA" id="ARBA00022857"/>
    </source>
</evidence>
<organism evidence="11 12">
    <name type="scientific">Thermoflavimicrobium daqui</name>
    <dbReference type="NCBI Taxonomy" id="2137476"/>
    <lineage>
        <taxon>Bacteria</taxon>
        <taxon>Bacillati</taxon>
        <taxon>Bacillota</taxon>
        <taxon>Bacilli</taxon>
        <taxon>Bacillales</taxon>
        <taxon>Thermoactinomycetaceae</taxon>
        <taxon>Thermoflavimicrobium</taxon>
    </lineage>
</organism>
<evidence type="ECO:0000259" key="10">
    <source>
        <dbReference type="Pfam" id="PF14748"/>
    </source>
</evidence>
<sequence length="273" mass="29772">MIKDTKFVFMGAGSITEAILSGLLEKNKILGQNITILNKSNYTRLQHLNQTYGLGMQSDLAKVVQRANIVMIAVKPKDVKSALLKWRDFITEKQLIISVAAGVSTEYLEDLLQGKNAVIRAMPNTSCAVGLSATAICKGKWATDEDEKIAAEIFSAIGMVVSVKEEMMDAVTGLSGSGPAYFYYMVEVLEKAGIYAGLEPETARELTLQTILGAAHMLVETGKKPNDLRKEVTSPGGTTLAGLEVLSKYRMDQAVKEAVLRAKERSRELGQFF</sequence>
<dbReference type="NCBIfam" id="TIGR00112">
    <property type="entry name" value="proC"/>
    <property type="match status" value="1"/>
</dbReference>
<evidence type="ECO:0000256" key="4">
    <source>
        <dbReference type="ARBA" id="ARBA00023002"/>
    </source>
</evidence>
<dbReference type="Gene3D" id="1.10.3730.10">
    <property type="entry name" value="ProC C-terminal domain-like"/>
    <property type="match status" value="1"/>
</dbReference>
<name>A0A364K4S5_9BACL</name>
<dbReference type="PIRSF" id="PIRSF000193">
    <property type="entry name" value="Pyrrol-5-carb_rd"/>
    <property type="match status" value="1"/>
</dbReference>
<dbReference type="InterPro" id="IPR000304">
    <property type="entry name" value="Pyrroline-COOH_reductase"/>
</dbReference>
<dbReference type="Gene3D" id="3.40.50.720">
    <property type="entry name" value="NAD(P)-binding Rossmann-like Domain"/>
    <property type="match status" value="1"/>
</dbReference>
<comment type="pathway">
    <text evidence="6">Amino-acid biosynthesis; L-proline biosynthesis; L-proline from L-glutamate 5-semialdehyde: step 1/1.</text>
</comment>
<dbReference type="InterPro" id="IPR029036">
    <property type="entry name" value="P5CR_dimer"/>
</dbReference>
<evidence type="ECO:0000259" key="9">
    <source>
        <dbReference type="Pfam" id="PF03807"/>
    </source>
</evidence>
<keyword evidence="2 6" id="KW-0641">Proline biosynthesis</keyword>
<dbReference type="EMBL" id="QJKK01000004">
    <property type="protein sequence ID" value="RAL24337.1"/>
    <property type="molecule type" value="Genomic_DNA"/>
</dbReference>
<dbReference type="UniPathway" id="UPA00098">
    <property type="reaction ID" value="UER00361"/>
</dbReference>
<keyword evidence="3 6" id="KW-0521">NADP</keyword>
<evidence type="ECO:0000256" key="8">
    <source>
        <dbReference type="PIRSR" id="PIRSR000193-1"/>
    </source>
</evidence>
<comment type="similarity">
    <text evidence="1 6">Belongs to the pyrroline-5-carboxylate reductase family.</text>
</comment>
<dbReference type="GO" id="GO:0005737">
    <property type="term" value="C:cytoplasm"/>
    <property type="evidence" value="ECO:0007669"/>
    <property type="project" value="UniProtKB-SubCell"/>
</dbReference>
<evidence type="ECO:0000256" key="2">
    <source>
        <dbReference type="ARBA" id="ARBA00022650"/>
    </source>
</evidence>
<evidence type="ECO:0000256" key="6">
    <source>
        <dbReference type="HAMAP-Rule" id="MF_01925"/>
    </source>
</evidence>
<dbReference type="PANTHER" id="PTHR11645">
    <property type="entry name" value="PYRROLINE-5-CARBOXYLATE REDUCTASE"/>
    <property type="match status" value="1"/>
</dbReference>
<dbReference type="InterPro" id="IPR028939">
    <property type="entry name" value="P5C_Rdtase_cat_N"/>
</dbReference>
<dbReference type="InterPro" id="IPR036291">
    <property type="entry name" value="NAD(P)-bd_dom_sf"/>
</dbReference>
<comment type="catalytic activity">
    <reaction evidence="6">
        <text>L-proline + NADP(+) = (S)-1-pyrroline-5-carboxylate + NADPH + 2 H(+)</text>
        <dbReference type="Rhea" id="RHEA:14109"/>
        <dbReference type="ChEBI" id="CHEBI:15378"/>
        <dbReference type="ChEBI" id="CHEBI:17388"/>
        <dbReference type="ChEBI" id="CHEBI:57783"/>
        <dbReference type="ChEBI" id="CHEBI:58349"/>
        <dbReference type="ChEBI" id="CHEBI:60039"/>
        <dbReference type="EC" id="1.5.1.2"/>
    </reaction>
</comment>
<gene>
    <name evidence="6 11" type="primary">proC</name>
    <name evidence="11" type="ORF">DL897_08395</name>
</gene>
<comment type="caution">
    <text evidence="11">The sequence shown here is derived from an EMBL/GenBank/DDBJ whole genome shotgun (WGS) entry which is preliminary data.</text>
</comment>
<reference evidence="11 12" key="1">
    <citation type="submission" date="2018-06" db="EMBL/GenBank/DDBJ databases">
        <title>Thermoflavimicrobium daqus sp. nov., a thermophilic microbe isolated from Moutai-flavour Daqu.</title>
        <authorList>
            <person name="Wang X."/>
            <person name="Zhou H."/>
        </authorList>
    </citation>
    <scope>NUCLEOTIDE SEQUENCE [LARGE SCALE GENOMIC DNA]</scope>
    <source>
        <strain evidence="11 12">FBKL4.011</strain>
    </source>
</reference>
<dbReference type="Proteomes" id="UP000251213">
    <property type="component" value="Unassembled WGS sequence"/>
</dbReference>
<dbReference type="PANTHER" id="PTHR11645:SF49">
    <property type="entry name" value="PYRROLINE-5-CARBOXYLATE REDUCTASE 1"/>
    <property type="match status" value="1"/>
</dbReference>
<evidence type="ECO:0000256" key="7">
    <source>
        <dbReference type="NCBIfam" id="TIGR00112"/>
    </source>
</evidence>
<dbReference type="EC" id="1.5.1.2" evidence="6 7"/>
<keyword evidence="12" id="KW-1185">Reference proteome</keyword>
<dbReference type="SUPFAM" id="SSF51735">
    <property type="entry name" value="NAD(P)-binding Rossmann-fold domains"/>
    <property type="match status" value="1"/>
</dbReference>
<feature type="binding site" evidence="8">
    <location>
        <begin position="73"/>
        <end position="76"/>
    </location>
    <ligand>
        <name>NADP(+)</name>
        <dbReference type="ChEBI" id="CHEBI:58349"/>
    </ligand>
</feature>
<comment type="subcellular location">
    <subcellularLocation>
        <location evidence="6">Cytoplasm</location>
    </subcellularLocation>
</comment>
<dbReference type="Pfam" id="PF14748">
    <property type="entry name" value="P5CR_dimer"/>
    <property type="match status" value="1"/>
</dbReference>
<evidence type="ECO:0000313" key="11">
    <source>
        <dbReference type="EMBL" id="RAL24337.1"/>
    </source>
</evidence>